<dbReference type="GeneID" id="41701790"/>
<evidence type="ECO:0000256" key="1">
    <source>
        <dbReference type="SAM" id="Coils"/>
    </source>
</evidence>
<feature type="coiled-coil region" evidence="1">
    <location>
        <begin position="119"/>
        <end position="146"/>
    </location>
</feature>
<evidence type="ECO:0000313" key="4">
    <source>
        <dbReference type="Proteomes" id="UP000290737"/>
    </source>
</evidence>
<feature type="coiled-coil region" evidence="1">
    <location>
        <begin position="297"/>
        <end position="444"/>
    </location>
</feature>
<dbReference type="KEGG" id="vg:41701790"/>
<name>A0A2I7G2T3_9VIRU</name>
<dbReference type="EMBL" id="KY608910">
    <property type="protein sequence ID" value="AUQ43939.1"/>
    <property type="molecule type" value="Genomic_DNA"/>
</dbReference>
<dbReference type="OrthoDB" id="22797at10239"/>
<reference evidence="3" key="1">
    <citation type="journal article" date="2021" name="Virus">
        <title>The discovery, distribution and diversity of DNA viruses associated with Drosophila melanogaster in Europe.</title>
        <authorList>
            <person name="Wallace M.A."/>
            <person name="Coffman K.A."/>
            <person name="Gilbert C."/>
            <person name="Ravindran S."/>
            <person name="Albery G.F."/>
            <person name="Abbott J."/>
            <person name="Argyridou E."/>
            <person name="Bellosta P."/>
            <person name="Betancourt A.J."/>
            <person name="Colinet H."/>
            <person name="Eric K."/>
            <person name="Glaser-Schmitt A."/>
            <person name="Grath S."/>
            <person name="Jelic M."/>
            <person name="Kankare M."/>
            <person name="Kozeretska I."/>
            <person name="Loeschcke V."/>
            <person name="Montchamp-Moreau C."/>
            <person name="Ometto L."/>
            <person name="Onder B.S."/>
            <person name="Orengo D.J."/>
            <person name="Parsch J."/>
            <person name="Pascual M."/>
            <person name="Patenkovic A."/>
            <person name="Puerma E."/>
            <person name="Ritchie M.G."/>
            <person name="Rota-Stabelli O."/>
            <person name="Schou M.F."/>
            <person name="Serga S.V."/>
            <person name="Stamenkovic-Radak M."/>
            <person name="Tanaskovic M."/>
            <person name="Veselinovic M.S."/>
            <person name="Vieira J."/>
            <person name="Vieira C.P."/>
            <person name="Kapun M."/>
            <person name="Flatt T."/>
            <person name="Gonzalez J."/>
            <person name="Staubach F."/>
            <person name="Obbard D.J."/>
        </authorList>
    </citation>
    <scope>NUCLEOTIDE SEQUENCE</scope>
    <source>
        <strain evidence="3">SRR3939042_Esparto_2012</strain>
    </source>
</reference>
<keyword evidence="4" id="KW-1185">Reference proteome</keyword>
<keyword evidence="1" id="KW-0175">Coiled coil</keyword>
<dbReference type="Proteomes" id="UP000290737">
    <property type="component" value="Genome"/>
</dbReference>
<feature type="region of interest" description="Disordered" evidence="2">
    <location>
        <begin position="840"/>
        <end position="903"/>
    </location>
</feature>
<evidence type="ECO:0000256" key="2">
    <source>
        <dbReference type="SAM" id="MobiDB-lite"/>
    </source>
</evidence>
<proteinExistence type="predicted"/>
<feature type="compositionally biased region" description="Polar residues" evidence="2">
    <location>
        <begin position="840"/>
        <end position="860"/>
    </location>
</feature>
<protein>
    <submittedName>
        <fullName evidence="3">Uncharacterized protein</fullName>
    </submittedName>
</protein>
<sequence length="1019" mass="116557">MASTDGNISTMPLSTQPNTLDPIRFNQIVHTLQTSIPDLPLILTELSKKNNINPQRTLEKIVNDLIAQLNLMCSKPIDDYSENERHIAKLNVEIDYVKELYIRNIGGLKTTITEMTNKYNNCLLRSKQIENDIEQKQQQLNNLLLEQSIRSKIPQNQPYIQTVPYNHQPLQSDIKLSPSQVQKPQESQTYNEHPLYNESHNTIPITTQSHTNDQMSDTENEISYLRNELDQLYTKNSTLQTERDHFEKTINELKTSINEQGHRVIELQKNNVEKFNERNELKYLLQIINPKSTEDDIEKMKSQIRLYLKNAAKLKDTVMKLERDLITSNSNYNLKTAELATATQEFQQKLDQDQQVIKNLEAQQTLLNQQVIRITNDTTRIVNMHNNTSTEILKERDSYLNQIAFAQEERDNAKQQNAELITQNNALRQTINDAQLNQNQTQSNNINVLYAQIKSKIDKLLQEYKANEITQPNFINNILTVLYNENISFDTPSNIMNEPEPLDINPINDIQPINDNINIIDDSLRVDDNLVDVDDVILTIDESTNDKYIQDVPRTPGRNIVFDFNINDINNTNAIDTQINPLDEQEQQFQPESNQLLDFQPLFDIQPSEQNVNAAVYQSNNEYLNNETATQIDKVYVEQQSDEIFVQEQNDNQESFITQEQTIIQEENIEQPNTEIYNIDDSTNEIVVIDDDDENDDYGSNIINTNNNNDTINDATNIPILAQFTALDNTNLTQITPFDDTNEPNISQITEFNDTNVPMLAQITALDDSNVPTTSQITDVNDTNVPMLAQITALDDSNVPTTSQITDVNDTNVPVLAQFTPLVINSKQIPVRGTGQSYTKTRILDSSQIKRTKSKNPQQKLSEETDTAEETAEYNNSDRRRKINKKLNNTNANNKPTTPSKPINVITENSLVERIRNTPKKKSNKNIPNNSNLSLAELVLRNVKSRAALSLNVSKYGKVVKRRQRAQKTSKVSQKKLNSANEMIKQMSTTNENTTTTTDGGITKRRYNKKSKSQVITIN</sequence>
<accession>A0A2I7G2T3</accession>
<dbReference type="RefSeq" id="YP_009551758.1">
    <property type="nucleotide sequence ID" value="NC_040536.1"/>
</dbReference>
<organism evidence="3">
    <name type="scientific">Esparto virus</name>
    <dbReference type="NCBI Taxonomy" id="2072209"/>
    <lineage>
        <taxon>Viruses</taxon>
        <taxon>Viruses incertae sedis</taxon>
        <taxon>Naldaviricetes</taxon>
        <taxon>Lefavirales</taxon>
        <taxon>Nudiviridae</taxon>
        <taxon>Alphanudivirus</taxon>
        <taxon>Alphanudivirus tertidromelanogasteris</taxon>
    </lineage>
</organism>
<evidence type="ECO:0000313" key="3">
    <source>
        <dbReference type="EMBL" id="AUQ43939.1"/>
    </source>
</evidence>
<feature type="compositionally biased region" description="Low complexity" evidence="2">
    <location>
        <begin position="886"/>
        <end position="902"/>
    </location>
</feature>